<feature type="region of interest" description="Disordered" evidence="1">
    <location>
        <begin position="48"/>
        <end position="136"/>
    </location>
</feature>
<dbReference type="EMBL" id="WNDQ01000043">
    <property type="protein sequence ID" value="KAF1019993.1"/>
    <property type="molecule type" value="Genomic_DNA"/>
</dbReference>
<evidence type="ECO:0000313" key="4">
    <source>
        <dbReference type="Proteomes" id="UP000461670"/>
    </source>
</evidence>
<feature type="compositionally biased region" description="Low complexity" evidence="1">
    <location>
        <begin position="322"/>
        <end position="362"/>
    </location>
</feature>
<reference evidence="4" key="1">
    <citation type="journal article" date="2020" name="MBio">
        <title>Horizontal gene transfer to a defensive symbiont with a reduced genome amongst a multipartite beetle microbiome.</title>
        <authorList>
            <person name="Waterworth S.C."/>
            <person name="Florez L.V."/>
            <person name="Rees E.R."/>
            <person name="Hertweck C."/>
            <person name="Kaltenpoth M."/>
            <person name="Kwan J.C."/>
        </authorList>
    </citation>
    <scope>NUCLEOTIDE SEQUENCE [LARGE SCALE GENOMIC DNA]</scope>
</reference>
<feature type="compositionally biased region" description="Low complexity" evidence="1">
    <location>
        <begin position="186"/>
        <end position="197"/>
    </location>
</feature>
<feature type="domain" description="Zinc finger/thioredoxin putative" evidence="2">
    <location>
        <begin position="2"/>
        <end position="38"/>
    </location>
</feature>
<proteinExistence type="predicted"/>
<dbReference type="NCBIfam" id="TIGR02098">
    <property type="entry name" value="MJ0042_CXXC"/>
    <property type="match status" value="1"/>
</dbReference>
<organism evidence="3 4">
    <name type="scientific">Paracidovorax wautersii</name>
    <dbReference type="NCBI Taxonomy" id="1177982"/>
    <lineage>
        <taxon>Bacteria</taxon>
        <taxon>Pseudomonadati</taxon>
        <taxon>Pseudomonadota</taxon>
        <taxon>Betaproteobacteria</taxon>
        <taxon>Burkholderiales</taxon>
        <taxon>Comamonadaceae</taxon>
        <taxon>Paracidovorax</taxon>
    </lineage>
</organism>
<comment type="caution">
    <text evidence="3">The sequence shown here is derived from an EMBL/GenBank/DDBJ whole genome shotgun (WGS) entry which is preliminary data.</text>
</comment>
<dbReference type="Pfam" id="PF13719">
    <property type="entry name" value="Zn_ribbon_5"/>
    <property type="match status" value="1"/>
</dbReference>
<feature type="region of interest" description="Disordered" evidence="1">
    <location>
        <begin position="152"/>
        <end position="197"/>
    </location>
</feature>
<feature type="region of interest" description="Disordered" evidence="1">
    <location>
        <begin position="286"/>
        <end position="373"/>
    </location>
</feature>
<dbReference type="Proteomes" id="UP000461670">
    <property type="component" value="Unassembled WGS sequence"/>
</dbReference>
<evidence type="ECO:0000256" key="1">
    <source>
        <dbReference type="SAM" id="MobiDB-lite"/>
    </source>
</evidence>
<evidence type="ECO:0000259" key="2">
    <source>
        <dbReference type="Pfam" id="PF13719"/>
    </source>
</evidence>
<name>A0A7V8JPS7_9BURK</name>
<evidence type="ECO:0000313" key="3">
    <source>
        <dbReference type="EMBL" id="KAF1019993.1"/>
    </source>
</evidence>
<feature type="compositionally biased region" description="Pro residues" evidence="1">
    <location>
        <begin position="157"/>
        <end position="185"/>
    </location>
</feature>
<dbReference type="AlphaFoldDB" id="A0A7V8JPS7"/>
<feature type="compositionally biased region" description="Pro residues" evidence="1">
    <location>
        <begin position="302"/>
        <end position="321"/>
    </location>
</feature>
<feature type="compositionally biased region" description="Low complexity" evidence="1">
    <location>
        <begin position="110"/>
        <end position="123"/>
    </location>
</feature>
<accession>A0A7V8JPS7</accession>
<protein>
    <recommendedName>
        <fullName evidence="2">Zinc finger/thioredoxin putative domain-containing protein</fullName>
    </recommendedName>
</protein>
<gene>
    <name evidence="3" type="ORF">GAK30_02788</name>
</gene>
<sequence length="373" mass="37075">MLSTRCPQCGTLFELAPDQLQVAQGWVRCGQCQHAFAAQAIPVLQPKADEVGRSRPEAVASPSTGRAAGGDDADDDSRPAGFGAAPPVMPDWLSNLSLDLDEPPPPPSPARGGAAGLPAPAARPGGGPDDPAVYGGEIDIPEFLTQPLGQQAMPDVLQPPTPLAPTPLAPTPLAPTPLAPTPLAPTAPATTPAVPAAPAARPLPVSMADDDPAVPLLKSHAAALQPVAVPLHSEAPAAARLQAAEPPAVAVPAPAPRPAGRRLRWLWLLAAVAALLAAYAASRQQARPDGAPTPAAQLASPPGAPHAEPAPPSESAPPAQTPTPTQTPATADDVATPTAADGPTTPTAAPAPQPQAESHPPASGETGAAGATP</sequence>
<dbReference type="InterPro" id="IPR011723">
    <property type="entry name" value="Znf/thioredoxin_put"/>
</dbReference>